<name>C1EH17_MICCC</name>
<evidence type="ECO:0000313" key="3">
    <source>
        <dbReference type="Proteomes" id="UP000002009"/>
    </source>
</evidence>
<dbReference type="Proteomes" id="UP000002009">
    <property type="component" value="Chromosome 14"/>
</dbReference>
<gene>
    <name evidence="2" type="ORF">MICPUN_64072</name>
</gene>
<keyword evidence="3" id="KW-1185">Reference proteome</keyword>
<dbReference type="InParanoid" id="C1EH17"/>
<proteinExistence type="predicted"/>
<dbReference type="GeneID" id="8249099"/>
<dbReference type="EMBL" id="CP001332">
    <property type="protein sequence ID" value="ACO67219.1"/>
    <property type="molecule type" value="Genomic_DNA"/>
</dbReference>
<evidence type="ECO:0000256" key="1">
    <source>
        <dbReference type="SAM" id="MobiDB-lite"/>
    </source>
</evidence>
<dbReference type="RefSeq" id="XP_002505961.1">
    <property type="nucleotide sequence ID" value="XM_002505915.1"/>
</dbReference>
<organism evidence="2 3">
    <name type="scientific">Micromonas commoda (strain RCC299 / NOUM17 / CCMP2709)</name>
    <name type="common">Picoplanktonic green alga</name>
    <dbReference type="NCBI Taxonomy" id="296587"/>
    <lineage>
        <taxon>Eukaryota</taxon>
        <taxon>Viridiplantae</taxon>
        <taxon>Chlorophyta</taxon>
        <taxon>Mamiellophyceae</taxon>
        <taxon>Mamiellales</taxon>
        <taxon>Mamiellaceae</taxon>
        <taxon>Micromonas</taxon>
    </lineage>
</organism>
<accession>C1EH17</accession>
<dbReference type="AlphaFoldDB" id="C1EH17"/>
<dbReference type="KEGG" id="mis:MICPUN_64072"/>
<feature type="region of interest" description="Disordered" evidence="1">
    <location>
        <begin position="1"/>
        <end position="33"/>
    </location>
</feature>
<feature type="compositionally biased region" description="Gly residues" evidence="1">
    <location>
        <begin position="22"/>
        <end position="31"/>
    </location>
</feature>
<dbReference type="OMA" id="KGYWGGA"/>
<protein>
    <submittedName>
        <fullName evidence="2">Uncharacterized protein</fullName>
    </submittedName>
</protein>
<reference evidence="2 3" key="1">
    <citation type="journal article" date="2009" name="Science">
        <title>Green evolution and dynamic adaptations revealed by genomes of the marine picoeukaryotes Micromonas.</title>
        <authorList>
            <person name="Worden A.Z."/>
            <person name="Lee J.H."/>
            <person name="Mock T."/>
            <person name="Rouze P."/>
            <person name="Simmons M.P."/>
            <person name="Aerts A.L."/>
            <person name="Allen A.E."/>
            <person name="Cuvelier M.L."/>
            <person name="Derelle E."/>
            <person name="Everett M.V."/>
            <person name="Foulon E."/>
            <person name="Grimwood J."/>
            <person name="Gundlach H."/>
            <person name="Henrissat B."/>
            <person name="Napoli C."/>
            <person name="McDonald S.M."/>
            <person name="Parker M.S."/>
            <person name="Rombauts S."/>
            <person name="Salamov A."/>
            <person name="Von Dassow P."/>
            <person name="Badger J.H."/>
            <person name="Coutinho P.M."/>
            <person name="Demir E."/>
            <person name="Dubchak I."/>
            <person name="Gentemann C."/>
            <person name="Eikrem W."/>
            <person name="Gready J.E."/>
            <person name="John U."/>
            <person name="Lanier W."/>
            <person name="Lindquist E.A."/>
            <person name="Lucas S."/>
            <person name="Mayer K.F."/>
            <person name="Moreau H."/>
            <person name="Not F."/>
            <person name="Otillar R."/>
            <person name="Panaud O."/>
            <person name="Pangilinan J."/>
            <person name="Paulsen I."/>
            <person name="Piegu B."/>
            <person name="Poliakov A."/>
            <person name="Robbens S."/>
            <person name="Schmutz J."/>
            <person name="Toulza E."/>
            <person name="Wyss T."/>
            <person name="Zelensky A."/>
            <person name="Zhou K."/>
            <person name="Armbrust E.V."/>
            <person name="Bhattacharya D."/>
            <person name="Goodenough U.W."/>
            <person name="Van de Peer Y."/>
            <person name="Grigoriev I.V."/>
        </authorList>
    </citation>
    <scope>NUCLEOTIDE SEQUENCE [LARGE SCALE GENOMIC DNA]</scope>
    <source>
        <strain evidence="3">RCC299 / NOUM17</strain>
    </source>
</reference>
<evidence type="ECO:0000313" key="2">
    <source>
        <dbReference type="EMBL" id="ACO67219.1"/>
    </source>
</evidence>
<sequence>MGKSRRRSKKGDDEPMTVAAPSGGGDDGGWLTGSAITAMAEDTEGADANANAAAPTQHRALTAGLAKLKKRTVLRGVTKRKNKAIARGIAHADRKEVKAKKKVARRGLRLEGKQLY</sequence>